<reference evidence="1 2" key="1">
    <citation type="submission" date="2016-12" db="EMBL/GenBank/DDBJ databases">
        <authorList>
            <person name="Song W.-J."/>
            <person name="Kurnit D.M."/>
        </authorList>
    </citation>
    <scope>NUCLEOTIDE SEQUENCE [LARGE SCALE GENOMIC DNA]</scope>
    <source>
        <strain evidence="1 2">175</strain>
    </source>
</reference>
<dbReference type="AlphaFoldDB" id="A0A1Y6D3M5"/>
<dbReference type="OrthoDB" id="9812367at2"/>
<organism evidence="1 2">
    <name type="scientific">Methylomagnum ishizawai</name>
    <dbReference type="NCBI Taxonomy" id="1760988"/>
    <lineage>
        <taxon>Bacteria</taxon>
        <taxon>Pseudomonadati</taxon>
        <taxon>Pseudomonadota</taxon>
        <taxon>Gammaproteobacteria</taxon>
        <taxon>Methylococcales</taxon>
        <taxon>Methylococcaceae</taxon>
        <taxon>Methylomagnum</taxon>
    </lineage>
</organism>
<proteinExistence type="predicted"/>
<keyword evidence="2" id="KW-1185">Reference proteome</keyword>
<evidence type="ECO:0000313" key="2">
    <source>
        <dbReference type="Proteomes" id="UP000192923"/>
    </source>
</evidence>
<protein>
    <submittedName>
        <fullName evidence="1">Uncharacterized protein</fullName>
    </submittedName>
</protein>
<name>A0A1Y6D3M5_9GAMM</name>
<gene>
    <name evidence="1" type="ORF">SAMN02949497_0118</name>
</gene>
<sequence length="81" mass="8801">MTEAATSATAECVIHLRYNLDGTVSEIGERPAGVQAQAWYKFLTNHTQDSFQVLSGGRGLFRLPKAQIESLKAACTQELSS</sequence>
<dbReference type="Proteomes" id="UP000192923">
    <property type="component" value="Unassembled WGS sequence"/>
</dbReference>
<dbReference type="STRING" id="1760988.SAMN02949497_0118"/>
<dbReference type="EMBL" id="FXAM01000003">
    <property type="protein sequence ID" value="SMF97548.1"/>
    <property type="molecule type" value="Genomic_DNA"/>
</dbReference>
<dbReference type="RefSeq" id="WP_085216576.1">
    <property type="nucleotide sequence ID" value="NZ_FXAM01000003.1"/>
</dbReference>
<accession>A0A1Y6D3M5</accession>
<evidence type="ECO:0000313" key="1">
    <source>
        <dbReference type="EMBL" id="SMF97548.1"/>
    </source>
</evidence>